<dbReference type="GO" id="GO:0031573">
    <property type="term" value="P:mitotic intra-S DNA damage checkpoint signaling"/>
    <property type="evidence" value="ECO:0007669"/>
    <property type="project" value="TreeGrafter"/>
</dbReference>
<feature type="region of interest" description="Disordered" evidence="14">
    <location>
        <begin position="17"/>
        <end position="53"/>
    </location>
</feature>
<dbReference type="AlphaFoldDB" id="A0A1U7S3U3"/>
<feature type="region of interest" description="Disordered" evidence="14">
    <location>
        <begin position="457"/>
        <end position="542"/>
    </location>
</feature>
<keyword evidence="15" id="KW-1185">Reference proteome</keyword>
<evidence type="ECO:0000256" key="12">
    <source>
        <dbReference type="ARBA" id="ARBA00069752"/>
    </source>
</evidence>
<evidence type="ECO:0000256" key="5">
    <source>
        <dbReference type="ARBA" id="ARBA00022553"/>
    </source>
</evidence>
<keyword evidence="9" id="KW-0269">Exonuclease</keyword>
<reference evidence="16" key="1">
    <citation type="submission" date="2025-08" db="UniProtKB">
        <authorList>
            <consortium name="RefSeq"/>
        </authorList>
    </citation>
    <scope>IDENTIFICATION</scope>
</reference>
<dbReference type="EC" id="3.1.11.2" evidence="4"/>
<dbReference type="InParanoid" id="A0A1U7S3U3"/>
<evidence type="ECO:0000256" key="11">
    <source>
        <dbReference type="ARBA" id="ARBA00059283"/>
    </source>
</evidence>
<keyword evidence="7" id="KW-0227">DNA damage</keyword>
<evidence type="ECO:0000256" key="8">
    <source>
        <dbReference type="ARBA" id="ARBA00022801"/>
    </source>
</evidence>
<comment type="function">
    <text evidence="11">Component of the 9-1-1 cell-cycle checkpoint response complex that plays a major role in DNA repair. The 9-1-1 complex is recruited to DNA lesion upon damage by the RAD17-replication factor C (RFC) clamp loader complex. Acts then as a sliding clamp platform on DNA for several proteins involved in long-patch base excision repair (LP-BER). The 9-1-1 complex stimulates DNA polymerase beta (POLB) activity by increasing its affinity for the 3'-OH end of the primer-template and stabilizes POLB to those sites where LP-BER proceeds; endonuclease FEN1 cleavage activity on substrates with double, nick, or gap flaps of distinct sequences and lengths; and DNA ligase I (LIG1) on long-patch base excision repair substrates. The 9-1-1 complex is necessary for the recruitment of RHNO1 to sites of double-stranded breaks (DSB) occurring during the S phase. RAD9A possesses 3'-&gt;5' double stranded DNA exonuclease activity.</text>
</comment>
<dbReference type="FunCoup" id="A0A1U7S3U3">
    <property type="interactions" value="808"/>
</dbReference>
<comment type="similarity">
    <text evidence="3">Belongs to the rad9 family.</text>
</comment>
<dbReference type="Pfam" id="PF04139">
    <property type="entry name" value="Rad9"/>
    <property type="match status" value="1"/>
</dbReference>
<dbReference type="FunFam" id="3.70.10.10:FF:000005">
    <property type="entry name" value="Cell cycle checkpoint control protein"/>
    <property type="match status" value="1"/>
</dbReference>
<feature type="compositionally biased region" description="Basic and acidic residues" evidence="14">
    <location>
        <begin position="33"/>
        <end position="53"/>
    </location>
</feature>
<accession>A0A1U7S3U3</accession>
<keyword evidence="5" id="KW-0597">Phosphoprotein</keyword>
<comment type="subcellular location">
    <subcellularLocation>
        <location evidence="2">Nucleus</location>
    </subcellularLocation>
</comment>
<dbReference type="GeneID" id="102369329"/>
<evidence type="ECO:0000256" key="2">
    <source>
        <dbReference type="ARBA" id="ARBA00004123"/>
    </source>
</evidence>
<dbReference type="STRING" id="38654.A0A1U7S3U3"/>
<comment type="catalytic activity">
    <reaction evidence="1">
        <text>Exonucleolytic cleavage in the 3'- to 5'-direction to yield nucleoside 5'-phosphates.</text>
        <dbReference type="EC" id="3.1.11.2"/>
    </reaction>
</comment>
<dbReference type="InterPro" id="IPR007268">
    <property type="entry name" value="Rad9/Ddc1"/>
</dbReference>
<evidence type="ECO:0000313" key="16">
    <source>
        <dbReference type="RefSeq" id="XP_006034237.2"/>
    </source>
</evidence>
<gene>
    <name evidence="16" type="primary">RAD9A</name>
</gene>
<evidence type="ECO:0000256" key="13">
    <source>
        <dbReference type="ARBA" id="ARBA00079896"/>
    </source>
</evidence>
<dbReference type="CDD" id="cd00577">
    <property type="entry name" value="PCNA"/>
    <property type="match status" value="1"/>
</dbReference>
<proteinExistence type="inferred from homology"/>
<keyword evidence="10" id="KW-0539">Nucleus</keyword>
<dbReference type="GO" id="GO:0006281">
    <property type="term" value="P:DNA repair"/>
    <property type="evidence" value="ECO:0007669"/>
    <property type="project" value="TreeGrafter"/>
</dbReference>
<dbReference type="GO" id="GO:0030896">
    <property type="term" value="C:checkpoint clamp complex"/>
    <property type="evidence" value="ECO:0007669"/>
    <property type="project" value="InterPro"/>
</dbReference>
<evidence type="ECO:0000256" key="7">
    <source>
        <dbReference type="ARBA" id="ARBA00022763"/>
    </source>
</evidence>
<evidence type="ECO:0000256" key="4">
    <source>
        <dbReference type="ARBA" id="ARBA00012115"/>
    </source>
</evidence>
<evidence type="ECO:0000256" key="1">
    <source>
        <dbReference type="ARBA" id="ARBA00000493"/>
    </source>
</evidence>
<feature type="compositionally biased region" description="Polar residues" evidence="14">
    <location>
        <begin position="517"/>
        <end position="531"/>
    </location>
</feature>
<evidence type="ECO:0000313" key="15">
    <source>
        <dbReference type="Proteomes" id="UP000189705"/>
    </source>
</evidence>
<dbReference type="PANTHER" id="PTHR15237">
    <property type="entry name" value="DNA REPAIR PROTEIN RAD9"/>
    <property type="match status" value="1"/>
</dbReference>
<dbReference type="GO" id="GO:0008311">
    <property type="term" value="F:double-stranded DNA 3'-5' DNA exonuclease activity"/>
    <property type="evidence" value="ECO:0007669"/>
    <property type="project" value="UniProtKB-EC"/>
</dbReference>
<name>A0A1U7S3U3_ALLSI</name>
<evidence type="ECO:0000256" key="6">
    <source>
        <dbReference type="ARBA" id="ARBA00022722"/>
    </source>
</evidence>
<dbReference type="GO" id="GO:0071479">
    <property type="term" value="P:cellular response to ionizing radiation"/>
    <property type="evidence" value="ECO:0007669"/>
    <property type="project" value="TreeGrafter"/>
</dbReference>
<keyword evidence="6" id="KW-0540">Nuclease</keyword>
<dbReference type="InterPro" id="IPR046938">
    <property type="entry name" value="DNA_clamp_sf"/>
</dbReference>
<keyword evidence="8" id="KW-0378">Hydrolase</keyword>
<sequence length="542" mass="58670">MGLQLCQSALLANPWRPPPPITTRCGPPRPRPRTREAARARLHPSEREGEGPVRRPLLGVALAERHRHVTRGSLRLPFHVTTEPIGLAKGRRLRSPNGKGEAVCLGSAGGAGSSGWLVPAPGPTSPGCTVRQQAERLHARGRRETSGCAAMKCVVIGGNVKVLGKAVHALSRIGDELYVEPTENGLSLRAVNSSRSAYACFLFAPLFFQLYEAGGPDAHGELFRCKVLMKTFLAIFRSLPSLEKTVSKCLISLNPRASRLVVQLHYRYGVTKTHNLSFQECELLQAIFDKQLCTSTLCASARVLVDAVVHFPVTLAEVTLGVGPSGKVSLRNYVDEETEPSKTMVTELCLSEDEFQDVRVPQETQVTFCLKEFRGLLSFAESSNLPLSIHFDTPGRPAVFSLEDPLLEVHLVLATLADSNASSQAQTANSACHKCAPDEDFAVDDLESYMIAMETTTGDEGAEPPPSPTFPVRCPSPATALEAERSTLDSDKDEDEDGAVPGTPPQKKFRSLFFGSVLTQSQARAHPTPSQEVLAEDSEGEC</sequence>
<evidence type="ECO:0000256" key="9">
    <source>
        <dbReference type="ARBA" id="ARBA00022839"/>
    </source>
</evidence>
<dbReference type="GO" id="GO:0000076">
    <property type="term" value="P:DNA replication checkpoint signaling"/>
    <property type="evidence" value="ECO:0007669"/>
    <property type="project" value="TreeGrafter"/>
</dbReference>
<evidence type="ECO:0000256" key="3">
    <source>
        <dbReference type="ARBA" id="ARBA00008494"/>
    </source>
</evidence>
<evidence type="ECO:0000256" key="14">
    <source>
        <dbReference type="SAM" id="MobiDB-lite"/>
    </source>
</evidence>
<dbReference type="RefSeq" id="XP_006034237.2">
    <property type="nucleotide sequence ID" value="XM_006034175.2"/>
</dbReference>
<protein>
    <recommendedName>
        <fullName evidence="12">Cell cycle checkpoint control protein RAD9A</fullName>
        <ecNumber evidence="4">3.1.11.2</ecNumber>
    </recommendedName>
    <alternativeName>
        <fullName evidence="13">DNA repair exonuclease rad9 homolog A</fullName>
    </alternativeName>
</protein>
<evidence type="ECO:0000256" key="10">
    <source>
        <dbReference type="ARBA" id="ARBA00023242"/>
    </source>
</evidence>
<organism evidence="15 16">
    <name type="scientific">Alligator sinensis</name>
    <name type="common">Chinese alligator</name>
    <dbReference type="NCBI Taxonomy" id="38654"/>
    <lineage>
        <taxon>Eukaryota</taxon>
        <taxon>Metazoa</taxon>
        <taxon>Chordata</taxon>
        <taxon>Craniata</taxon>
        <taxon>Vertebrata</taxon>
        <taxon>Euteleostomi</taxon>
        <taxon>Archelosauria</taxon>
        <taxon>Archosauria</taxon>
        <taxon>Crocodylia</taxon>
        <taxon>Alligatoridae</taxon>
        <taxon>Alligatorinae</taxon>
        <taxon>Alligator</taxon>
    </lineage>
</organism>
<dbReference type="CTD" id="5883"/>
<dbReference type="Gene3D" id="3.70.10.10">
    <property type="match status" value="1"/>
</dbReference>
<dbReference type="SUPFAM" id="SSF55979">
    <property type="entry name" value="DNA clamp"/>
    <property type="match status" value="1"/>
</dbReference>
<dbReference type="Proteomes" id="UP000189705">
    <property type="component" value="Unplaced"/>
</dbReference>
<dbReference type="PANTHER" id="PTHR15237:SF1">
    <property type="entry name" value="CELL CYCLE CHECKPOINT CONTROL PROTEIN RAD9A"/>
    <property type="match status" value="1"/>
</dbReference>